<dbReference type="EMBL" id="JAMGBB010000001">
    <property type="protein sequence ID" value="MCL6741025.1"/>
    <property type="molecule type" value="Genomic_DNA"/>
</dbReference>
<keyword evidence="1" id="KW-0472">Membrane</keyword>
<keyword evidence="1" id="KW-0812">Transmembrane</keyword>
<proteinExistence type="predicted"/>
<accession>A0ABT0S9D9</accession>
<comment type="caution">
    <text evidence="3">The sequence shown here is derived from an EMBL/GenBank/DDBJ whole genome shotgun (WGS) entry which is preliminary data.</text>
</comment>
<protein>
    <submittedName>
        <fullName evidence="3">PspC domain-containing protein</fullName>
    </submittedName>
</protein>
<dbReference type="Pfam" id="PF04024">
    <property type="entry name" value="PspC"/>
    <property type="match status" value="1"/>
</dbReference>
<organism evidence="3 4">
    <name type="scientific">Sphingomonas brevis</name>
    <dbReference type="NCBI Taxonomy" id="2908206"/>
    <lineage>
        <taxon>Bacteria</taxon>
        <taxon>Pseudomonadati</taxon>
        <taxon>Pseudomonadota</taxon>
        <taxon>Alphaproteobacteria</taxon>
        <taxon>Sphingomonadales</taxon>
        <taxon>Sphingomonadaceae</taxon>
        <taxon>Sphingomonas</taxon>
    </lineage>
</organism>
<feature type="domain" description="Phage shock protein PspC N-terminal" evidence="2">
    <location>
        <begin position="7"/>
        <end position="57"/>
    </location>
</feature>
<sequence>MSERYSMNRRDKKVAGVCSTLGDVFNIDPTFIRLGFAAAALLISWKLAIVAYVAAGIYLHIQKNKAVGSRERPSEFERMAELGRRRTSVHELRTELDVNDRRMMAIDHHLSSQNDELAREIEALREEK</sequence>
<evidence type="ECO:0000256" key="1">
    <source>
        <dbReference type="SAM" id="Phobius"/>
    </source>
</evidence>
<evidence type="ECO:0000259" key="2">
    <source>
        <dbReference type="Pfam" id="PF04024"/>
    </source>
</evidence>
<evidence type="ECO:0000313" key="3">
    <source>
        <dbReference type="EMBL" id="MCL6741025.1"/>
    </source>
</evidence>
<keyword evidence="4" id="KW-1185">Reference proteome</keyword>
<dbReference type="InterPro" id="IPR007168">
    <property type="entry name" value="Phageshock_PspC_N"/>
</dbReference>
<keyword evidence="1" id="KW-1133">Transmembrane helix</keyword>
<evidence type="ECO:0000313" key="4">
    <source>
        <dbReference type="Proteomes" id="UP001165383"/>
    </source>
</evidence>
<reference evidence="3" key="1">
    <citation type="submission" date="2022-05" db="EMBL/GenBank/DDBJ databases">
        <authorList>
            <person name="Jo J.-H."/>
            <person name="Im W.-T."/>
        </authorList>
    </citation>
    <scope>NUCLEOTIDE SEQUENCE</scope>
    <source>
        <strain evidence="3">RB56-2</strain>
    </source>
</reference>
<name>A0ABT0S9D9_9SPHN</name>
<gene>
    <name evidence="3" type="ORF">LZ518_07770</name>
</gene>
<dbReference type="RefSeq" id="WP_249915433.1">
    <property type="nucleotide sequence ID" value="NZ_JAMGBB010000001.1"/>
</dbReference>
<dbReference type="Proteomes" id="UP001165383">
    <property type="component" value="Unassembled WGS sequence"/>
</dbReference>
<feature type="transmembrane region" description="Helical" evidence="1">
    <location>
        <begin position="36"/>
        <end position="61"/>
    </location>
</feature>